<organism evidence="1 2">
    <name type="scientific">Christensenella minuta</name>
    <dbReference type="NCBI Taxonomy" id="626937"/>
    <lineage>
        <taxon>Bacteria</taxon>
        <taxon>Bacillati</taxon>
        <taxon>Bacillota</taxon>
        <taxon>Clostridia</taxon>
        <taxon>Christensenellales</taxon>
        <taxon>Christensenellaceae</taxon>
        <taxon>Christensenella</taxon>
    </lineage>
</organism>
<protein>
    <submittedName>
        <fullName evidence="1">Uncharacterized protein</fullName>
    </submittedName>
</protein>
<sequence length="61" mass="7211">MEHIMKKIFCVCFVLLDDYKDSHSLAVNIAVESARKWIDDYNYVKAYDILEPLTETVKRDN</sequence>
<dbReference type="Proteomes" id="UP000070366">
    <property type="component" value="Unassembled WGS sequence"/>
</dbReference>
<keyword evidence="2" id="KW-1185">Reference proteome</keyword>
<dbReference type="AlphaFoldDB" id="A0A136Q4H2"/>
<accession>A0A136Q4H2</accession>
<dbReference type="EMBL" id="LSZW01000060">
    <property type="protein sequence ID" value="KXK65588.1"/>
    <property type="molecule type" value="Genomic_DNA"/>
</dbReference>
<evidence type="ECO:0000313" key="1">
    <source>
        <dbReference type="EMBL" id="KXK65588.1"/>
    </source>
</evidence>
<evidence type="ECO:0000313" key="2">
    <source>
        <dbReference type="Proteomes" id="UP000070366"/>
    </source>
</evidence>
<dbReference type="STRING" id="626937.HMPREF3293_01512"/>
<gene>
    <name evidence="1" type="ORF">HMPREF3293_01512</name>
</gene>
<reference evidence="2" key="1">
    <citation type="submission" date="2016-02" db="EMBL/GenBank/DDBJ databases">
        <authorList>
            <person name="Mitreva M."/>
            <person name="Pepin K.H."/>
            <person name="Mihindukulasuriya K.A."/>
            <person name="Fulton R."/>
            <person name="Fronick C."/>
            <person name="O'Laughlin M."/>
            <person name="Miner T."/>
            <person name="Herter B."/>
            <person name="Rosa B.A."/>
            <person name="Cordes M."/>
            <person name="Tomlinson C."/>
            <person name="Wollam A."/>
            <person name="Palsikar V.B."/>
            <person name="Mardis E.R."/>
            <person name="Wilson R.K."/>
        </authorList>
    </citation>
    <scope>NUCLEOTIDE SEQUENCE [LARGE SCALE GENOMIC DNA]</scope>
    <source>
        <strain evidence="2">DSM 22607</strain>
    </source>
</reference>
<proteinExistence type="predicted"/>
<comment type="caution">
    <text evidence="1">The sequence shown here is derived from an EMBL/GenBank/DDBJ whole genome shotgun (WGS) entry which is preliminary data.</text>
</comment>
<name>A0A136Q4H2_9FIRM</name>